<dbReference type="AlphaFoldDB" id="A0A4P2VFR5"/>
<evidence type="ECO:0000256" key="1">
    <source>
        <dbReference type="ARBA" id="ARBA00023125"/>
    </source>
</evidence>
<dbReference type="GeneID" id="55585434"/>
<dbReference type="Proteomes" id="UP000509448">
    <property type="component" value="Chromosome"/>
</dbReference>
<dbReference type="RefSeq" id="WP_174449171.1">
    <property type="nucleotide sequence ID" value="NZ_AP018732.1"/>
</dbReference>
<dbReference type="PANTHER" id="PTHR13356:SF0">
    <property type="entry name" value="SOSS COMPLEX SUBUNIT B HOMOLOG"/>
    <property type="match status" value="1"/>
</dbReference>
<feature type="domain" description="OB" evidence="2">
    <location>
        <begin position="18"/>
        <end position="91"/>
    </location>
</feature>
<dbReference type="GO" id="GO:0000724">
    <property type="term" value="P:double-strand break repair via homologous recombination"/>
    <property type="evidence" value="ECO:0007669"/>
    <property type="project" value="TreeGrafter"/>
</dbReference>
<protein>
    <recommendedName>
        <fullName evidence="2">OB domain-containing protein</fullName>
    </recommendedName>
</protein>
<dbReference type="KEGG" id="ccai:NAS2_1627"/>
<name>A0A4P2VFR5_9ARCH</name>
<dbReference type="InterPro" id="IPR012340">
    <property type="entry name" value="NA-bd_OB-fold"/>
</dbReference>
<dbReference type="GO" id="GO:0010212">
    <property type="term" value="P:response to ionizing radiation"/>
    <property type="evidence" value="ECO:0007669"/>
    <property type="project" value="TreeGrafter"/>
</dbReference>
<dbReference type="OrthoDB" id="6262at2157"/>
<evidence type="ECO:0000259" key="2">
    <source>
        <dbReference type="Pfam" id="PF01336"/>
    </source>
</evidence>
<dbReference type="GO" id="GO:0003677">
    <property type="term" value="F:DNA binding"/>
    <property type="evidence" value="ECO:0007669"/>
    <property type="project" value="UniProtKB-KW"/>
</dbReference>
<organism evidence="3 4">
    <name type="scientific">Conexivisphaera calida</name>
    <dbReference type="NCBI Taxonomy" id="1874277"/>
    <lineage>
        <taxon>Archaea</taxon>
        <taxon>Nitrososphaerota</taxon>
        <taxon>Conexivisphaeria</taxon>
        <taxon>Conexivisphaerales</taxon>
        <taxon>Conexivisphaeraceae</taxon>
        <taxon>Conexivisphaera</taxon>
    </lineage>
</organism>
<dbReference type="Gene3D" id="2.40.50.140">
    <property type="entry name" value="Nucleic acid-binding proteins"/>
    <property type="match status" value="1"/>
</dbReference>
<dbReference type="EMBL" id="AP018732">
    <property type="protein sequence ID" value="BBE43001.1"/>
    <property type="molecule type" value="Genomic_DNA"/>
</dbReference>
<proteinExistence type="predicted"/>
<reference evidence="3 4" key="1">
    <citation type="journal article" date="2019" name="ISME J.">
        <title>Isolation and characterization of a thermophilic sulfur- and iron-reducing thaumarchaeote from a terrestrial acidic hot spring.</title>
        <authorList>
            <person name="Kato S."/>
            <person name="Itoh T."/>
            <person name="Yuki M."/>
            <person name="Nagamori M."/>
            <person name="Ohnishi M."/>
            <person name="Uematsu K."/>
            <person name="Suzuki K."/>
            <person name="Takashina T."/>
            <person name="Ohkuma M."/>
        </authorList>
    </citation>
    <scope>NUCLEOTIDE SEQUENCE [LARGE SCALE GENOMIC DNA]</scope>
    <source>
        <strain evidence="3 4">NAS-02</strain>
    </source>
</reference>
<accession>A0A4P2VFR5</accession>
<evidence type="ECO:0000313" key="3">
    <source>
        <dbReference type="EMBL" id="BBE43001.1"/>
    </source>
</evidence>
<dbReference type="SUPFAM" id="SSF50249">
    <property type="entry name" value="Nucleic acid-binding proteins"/>
    <property type="match status" value="1"/>
</dbReference>
<dbReference type="InterPro" id="IPR051231">
    <property type="entry name" value="SOSS-B"/>
</dbReference>
<dbReference type="Pfam" id="PF01336">
    <property type="entry name" value="tRNA_anti-codon"/>
    <property type="match status" value="1"/>
</dbReference>
<sequence length="103" mass="11374">MALQVRVSELKRGVKHVVVEGVVRDMGPVKEFQLPEPLEPARYATATLADDSGEIKLTLWNYDMEGVEAGKRIRVEDGYVTSFKGRLQLNVGFTGRVVLLGAT</sequence>
<keyword evidence="1" id="KW-0238">DNA-binding</keyword>
<gene>
    <name evidence="3" type="ORF">NAS2_1627</name>
</gene>
<dbReference type="InterPro" id="IPR004365">
    <property type="entry name" value="NA-bd_OB_tRNA"/>
</dbReference>
<dbReference type="CDD" id="cd04491">
    <property type="entry name" value="SoSSB_OBF"/>
    <property type="match status" value="1"/>
</dbReference>
<dbReference type="PANTHER" id="PTHR13356">
    <property type="entry name" value="OB FOLD NUCLEIC ACID BINDING PROTEIN-RELATED"/>
    <property type="match status" value="1"/>
</dbReference>
<keyword evidence="4" id="KW-1185">Reference proteome</keyword>
<evidence type="ECO:0000313" key="4">
    <source>
        <dbReference type="Proteomes" id="UP000509448"/>
    </source>
</evidence>